<keyword evidence="1" id="KW-0812">Transmembrane</keyword>
<dbReference type="PANTHER" id="PTHR34978:SF3">
    <property type="entry name" value="SLR0241 PROTEIN"/>
    <property type="match status" value="1"/>
</dbReference>
<dbReference type="RefSeq" id="WP_216250357.1">
    <property type="nucleotide sequence ID" value="NZ_JAZHFS010000007.1"/>
</dbReference>
<dbReference type="CDD" id="cd07341">
    <property type="entry name" value="M56_BlaR1_MecR1_like"/>
    <property type="match status" value="1"/>
</dbReference>
<dbReference type="InterPro" id="IPR052173">
    <property type="entry name" value="Beta-lactam_resp_regulator"/>
</dbReference>
<dbReference type="EMBL" id="JAZHFS010000007">
    <property type="protein sequence ID" value="MEF2112543.1"/>
    <property type="molecule type" value="Genomic_DNA"/>
</dbReference>
<evidence type="ECO:0000313" key="3">
    <source>
        <dbReference type="EMBL" id="MEF2112543.1"/>
    </source>
</evidence>
<gene>
    <name evidence="3" type="ORF">SJI18_09500</name>
</gene>
<feature type="transmembrane region" description="Helical" evidence="1">
    <location>
        <begin position="330"/>
        <end position="352"/>
    </location>
</feature>
<dbReference type="InterPro" id="IPR010897">
    <property type="entry name" value="Spore_II_P"/>
</dbReference>
<evidence type="ECO:0000256" key="1">
    <source>
        <dbReference type="SAM" id="Phobius"/>
    </source>
</evidence>
<keyword evidence="4" id="KW-1185">Reference proteome</keyword>
<dbReference type="Proteomes" id="UP001498469">
    <property type="component" value="Unassembled WGS sequence"/>
</dbReference>
<dbReference type="PANTHER" id="PTHR34978">
    <property type="entry name" value="POSSIBLE SENSOR-TRANSDUCER PROTEIN BLAR"/>
    <property type="match status" value="1"/>
</dbReference>
<evidence type="ECO:0000259" key="2">
    <source>
        <dbReference type="Pfam" id="PF05569"/>
    </source>
</evidence>
<sequence length="584" mass="65278">MIFLNVFEVIILSSLIGSLIVLMILIIKGILKNKLNFTFHYYIWLILIIKLIIPFGPQNSLNVSNLYTKFHVQSTTHKSTQLIQTNSSREITNVTLSHSKLTSTNPSSNENLTSKTINPPLKYKVNIEILFCFIWMFGSLLSLCILIMGYKKLNNIIRTSIKNINNSQEIILNKCTKAMNISTDIKLLYSEKVSSPSLCGLINPKIIIPARIADNVCDKEFKYIIMHELTHFKNKDILINWAITLLSVIYWFNPILLYAFHKMRQDCEISCDGKVISYLGIGENIQYGNTIIKVLELGGKNNRLIGTTSMILNSLEMKRRIIMISKYKKINIKGILLGAIAFVIIGSLGIALNTSNVISDKNVAKATTLQANVPITASKKIVDTTLSSAVSSAKKKSSSDNTNSIVPFLADIIIYNSHPNETYPSGMKITDVGALINAKLLKEGFNSHFIKIDQPVNYNNSYQVARSIITKNVSNYSNAILLDIHRDSAVNTTNQLQFVLTKNNPRYEANKKFVDGLLENIKDSNDVKTGIYFYEDGISYFNEDLSNSSALIELGNTTSSDGDINACVKALVFALKNTQKVLPN</sequence>
<name>A0ABU7UMA5_9CLOT</name>
<accession>A0ABU7UMA5</accession>
<keyword evidence="1" id="KW-0472">Membrane</keyword>
<proteinExistence type="predicted"/>
<comment type="caution">
    <text evidence="3">The sequence shown here is derived from an EMBL/GenBank/DDBJ whole genome shotgun (WGS) entry which is preliminary data.</text>
</comment>
<evidence type="ECO:0000313" key="4">
    <source>
        <dbReference type="Proteomes" id="UP001498469"/>
    </source>
</evidence>
<keyword evidence="1" id="KW-1133">Transmembrane helix</keyword>
<feature type="domain" description="Peptidase M56" evidence="2">
    <location>
        <begin position="11"/>
        <end position="324"/>
    </location>
</feature>
<feature type="transmembrane region" description="Helical" evidence="1">
    <location>
        <begin position="6"/>
        <end position="27"/>
    </location>
</feature>
<dbReference type="Pfam" id="PF07454">
    <property type="entry name" value="SpoIIP"/>
    <property type="match status" value="1"/>
</dbReference>
<feature type="transmembrane region" description="Helical" evidence="1">
    <location>
        <begin position="127"/>
        <end position="150"/>
    </location>
</feature>
<feature type="transmembrane region" description="Helical" evidence="1">
    <location>
        <begin position="39"/>
        <end position="57"/>
    </location>
</feature>
<dbReference type="Pfam" id="PF05569">
    <property type="entry name" value="Peptidase_M56"/>
    <property type="match status" value="1"/>
</dbReference>
<reference evidence="3 4" key="1">
    <citation type="submission" date="2023-11" db="EMBL/GenBank/DDBJ databases">
        <title>Draft genome sequence of a psychrophilic Clostridium strain from permafrost water brine.</title>
        <authorList>
            <person name="Shcherbakova V.A."/>
            <person name="Trubitsyn V.E."/>
            <person name="Zakharyuk A.G."/>
        </authorList>
    </citation>
    <scope>NUCLEOTIDE SEQUENCE [LARGE SCALE GENOMIC DNA]</scope>
    <source>
        <strain evidence="3 4">14F</strain>
    </source>
</reference>
<dbReference type="InterPro" id="IPR008756">
    <property type="entry name" value="Peptidase_M56"/>
</dbReference>
<organism evidence="3 4">
    <name type="scientific">Clostridium frigoriphilum</name>
    <dbReference type="NCBI Taxonomy" id="443253"/>
    <lineage>
        <taxon>Bacteria</taxon>
        <taxon>Bacillati</taxon>
        <taxon>Bacillota</taxon>
        <taxon>Clostridia</taxon>
        <taxon>Eubacteriales</taxon>
        <taxon>Clostridiaceae</taxon>
        <taxon>Clostridium</taxon>
    </lineage>
</organism>
<protein>
    <submittedName>
        <fullName evidence="3">M56 family metallopeptidase</fullName>
    </submittedName>
</protein>